<dbReference type="SUPFAM" id="SSF52540">
    <property type="entry name" value="P-loop containing nucleoside triphosphate hydrolases"/>
    <property type="match status" value="1"/>
</dbReference>
<dbReference type="InterPro" id="IPR039421">
    <property type="entry name" value="Type_1_exporter"/>
</dbReference>
<evidence type="ECO:0000313" key="2">
    <source>
        <dbReference type="Proteomes" id="UP000256964"/>
    </source>
</evidence>
<dbReference type="GO" id="GO:0015421">
    <property type="term" value="F:ABC-type oligopeptide transporter activity"/>
    <property type="evidence" value="ECO:0007669"/>
    <property type="project" value="TreeGrafter"/>
</dbReference>
<dbReference type="InterPro" id="IPR027417">
    <property type="entry name" value="P-loop_NTPase"/>
</dbReference>
<evidence type="ECO:0000313" key="1">
    <source>
        <dbReference type="EMBL" id="RDX54003.1"/>
    </source>
</evidence>
<name>A0A371DN72_9APHY</name>
<dbReference type="PANTHER" id="PTHR43394:SF14">
    <property type="entry name" value="TRANSPORTER 2, ATP BINDING CASSETTE SUBFAMILY B"/>
    <property type="match status" value="1"/>
</dbReference>
<accession>A0A371DN72</accession>
<dbReference type="STRING" id="139420.A0A371DN72"/>
<reference evidence="1 2" key="1">
    <citation type="journal article" date="2018" name="Biotechnol. Biofuels">
        <title>Integrative visual omics of the white-rot fungus Polyporus brumalis exposes the biotechnological potential of its oxidative enzymes for delignifying raw plant biomass.</title>
        <authorList>
            <person name="Miyauchi S."/>
            <person name="Rancon A."/>
            <person name="Drula E."/>
            <person name="Hage H."/>
            <person name="Chaduli D."/>
            <person name="Favel A."/>
            <person name="Grisel S."/>
            <person name="Henrissat B."/>
            <person name="Herpoel-Gimbert I."/>
            <person name="Ruiz-Duenas F.J."/>
            <person name="Chevret D."/>
            <person name="Hainaut M."/>
            <person name="Lin J."/>
            <person name="Wang M."/>
            <person name="Pangilinan J."/>
            <person name="Lipzen A."/>
            <person name="Lesage-Meessen L."/>
            <person name="Navarro D."/>
            <person name="Riley R."/>
            <person name="Grigoriev I.V."/>
            <person name="Zhou S."/>
            <person name="Raouche S."/>
            <person name="Rosso M.N."/>
        </authorList>
    </citation>
    <scope>NUCLEOTIDE SEQUENCE [LARGE SCALE GENOMIC DNA]</scope>
    <source>
        <strain evidence="1 2">BRFM 1820</strain>
    </source>
</reference>
<dbReference type="Proteomes" id="UP000256964">
    <property type="component" value="Unassembled WGS sequence"/>
</dbReference>
<dbReference type="PANTHER" id="PTHR43394">
    <property type="entry name" value="ATP-DEPENDENT PERMEASE MDL1, MITOCHONDRIAL"/>
    <property type="match status" value="1"/>
</dbReference>
<keyword evidence="2" id="KW-1185">Reference proteome</keyword>
<evidence type="ECO:0008006" key="3">
    <source>
        <dbReference type="Google" id="ProtNLM"/>
    </source>
</evidence>
<gene>
    <name evidence="1" type="ORF">OH76DRAFT_1341994</name>
</gene>
<dbReference type="OrthoDB" id="6500128at2759"/>
<sequence>DYETDTIIQTSLRAELGRDVTLLTVAHRLQTVMNADKIMVLDAGRIVEFGRPNELVPNDKGMLRALVDESEDKEKLYAMANAARAPPVTAEESKP</sequence>
<dbReference type="AlphaFoldDB" id="A0A371DN72"/>
<dbReference type="EMBL" id="KZ857385">
    <property type="protein sequence ID" value="RDX54003.1"/>
    <property type="molecule type" value="Genomic_DNA"/>
</dbReference>
<protein>
    <recommendedName>
        <fullName evidence="3">P-loop containing nucleoside triphosphate hydrolase protein</fullName>
    </recommendedName>
</protein>
<proteinExistence type="predicted"/>
<feature type="non-terminal residue" evidence="1">
    <location>
        <position position="1"/>
    </location>
</feature>
<dbReference type="Gene3D" id="3.40.50.300">
    <property type="entry name" value="P-loop containing nucleotide triphosphate hydrolases"/>
    <property type="match status" value="1"/>
</dbReference>
<organism evidence="1 2">
    <name type="scientific">Lentinus brumalis</name>
    <dbReference type="NCBI Taxonomy" id="2498619"/>
    <lineage>
        <taxon>Eukaryota</taxon>
        <taxon>Fungi</taxon>
        <taxon>Dikarya</taxon>
        <taxon>Basidiomycota</taxon>
        <taxon>Agaricomycotina</taxon>
        <taxon>Agaricomycetes</taxon>
        <taxon>Polyporales</taxon>
        <taxon>Polyporaceae</taxon>
        <taxon>Lentinus</taxon>
    </lineage>
</organism>